<feature type="domain" description="Terpene synthase N-terminal" evidence="5">
    <location>
        <begin position="69"/>
        <end position="275"/>
    </location>
</feature>
<sequence length="607" mass="68588">MLAGFETIFPTLLEMAKDIGLDIPCDEPALQDIYAERDLKLAKIPKEVLHSVPTALLLSLEGMPDLDLDWDRLFKLQSPDGSFLSSAAPTAYALMQTGNKKCLEYLADSVNTFNRGAPSNYPMELFERLWVVDRLERLGLSSYFRSEIDSYLDYAYRHWSDDGIGFTWDCTVVDIDDTATGFRLLRQHGYPVSTKALKYFEMKDGEFVVYLGQTNQSVSAMYNLYRAADQAAFPGDDAVIQRAKAYSSAFLQKRRASGNLNDKWIISSGLPGEVAYGLDFPWKANLPRVETRMYLEQYGGSDNVWIGKVLYRIHLFNNDLFLKLAKADFSNFQRHCRHELQGLKRWCEKNNLEMYGVTPQSAMRAYFLAAANIFEPYRAAERLGWARTAVIAQAISSCFLSSNAHVTKSMLEELNSELTSDGHNLARRGEKYSTTENGLLNALHELINLFAPGEDASNDLREAWKTWLTELTTNDVQESCEGSTALLLVRTVEICSGRHCSANLNLKLSEYSQLEKLTSSICSKVGSRTLSQINQNGTTTESIKNLEQQVDQEMKELVQLVYQSCDAITRATKQTFFHVTRSCFYVTHSSPETIDSHISKVIFEDVI</sequence>
<dbReference type="AlphaFoldDB" id="A0A8T0WYH1"/>
<keyword evidence="3" id="KW-0460">Magnesium</keyword>
<evidence type="ECO:0000256" key="1">
    <source>
        <dbReference type="ARBA" id="ARBA00001946"/>
    </source>
</evidence>
<dbReference type="Gene3D" id="1.10.600.10">
    <property type="entry name" value="Farnesyl Diphosphate Synthase"/>
    <property type="match status" value="1"/>
</dbReference>
<evidence type="ECO:0000313" key="6">
    <source>
        <dbReference type="EMBL" id="KAG2651748.1"/>
    </source>
</evidence>
<dbReference type="InterPro" id="IPR008949">
    <property type="entry name" value="Isoprenoid_synthase_dom_sf"/>
</dbReference>
<evidence type="ECO:0000256" key="2">
    <source>
        <dbReference type="ARBA" id="ARBA00022723"/>
    </source>
</evidence>
<dbReference type="InterPro" id="IPR008930">
    <property type="entry name" value="Terpenoid_cyclase/PrenylTrfase"/>
</dbReference>
<evidence type="ECO:0000313" key="7">
    <source>
        <dbReference type="Proteomes" id="UP000823388"/>
    </source>
</evidence>
<feature type="coiled-coil region" evidence="4">
    <location>
        <begin position="536"/>
        <end position="563"/>
    </location>
</feature>
<dbReference type="GO" id="GO:0009507">
    <property type="term" value="C:chloroplast"/>
    <property type="evidence" value="ECO:0007669"/>
    <property type="project" value="TreeGrafter"/>
</dbReference>
<dbReference type="EMBL" id="CM029038">
    <property type="protein sequence ID" value="KAG2651748.1"/>
    <property type="molecule type" value="Genomic_DNA"/>
</dbReference>
<evidence type="ECO:0000256" key="4">
    <source>
        <dbReference type="SAM" id="Coils"/>
    </source>
</evidence>
<dbReference type="FunFam" id="1.50.10.130:FF:000002">
    <property type="entry name" value="Ent-copalyl diphosphate synthase, chloroplastic"/>
    <property type="match status" value="1"/>
</dbReference>
<dbReference type="InterPro" id="IPR050148">
    <property type="entry name" value="Terpene_synthase-like"/>
</dbReference>
<organism evidence="6 7">
    <name type="scientific">Panicum virgatum</name>
    <name type="common">Blackwell switchgrass</name>
    <dbReference type="NCBI Taxonomy" id="38727"/>
    <lineage>
        <taxon>Eukaryota</taxon>
        <taxon>Viridiplantae</taxon>
        <taxon>Streptophyta</taxon>
        <taxon>Embryophyta</taxon>
        <taxon>Tracheophyta</taxon>
        <taxon>Spermatophyta</taxon>
        <taxon>Magnoliopsida</taxon>
        <taxon>Liliopsida</taxon>
        <taxon>Poales</taxon>
        <taxon>Poaceae</taxon>
        <taxon>PACMAD clade</taxon>
        <taxon>Panicoideae</taxon>
        <taxon>Panicodae</taxon>
        <taxon>Paniceae</taxon>
        <taxon>Panicinae</taxon>
        <taxon>Panicum</taxon>
        <taxon>Panicum sect. Hiantes</taxon>
    </lineage>
</organism>
<dbReference type="InterPro" id="IPR036965">
    <property type="entry name" value="Terpene_synth_N_sf"/>
</dbReference>
<evidence type="ECO:0000256" key="3">
    <source>
        <dbReference type="ARBA" id="ARBA00022842"/>
    </source>
</evidence>
<comment type="caution">
    <text evidence="6">The sequence shown here is derived from an EMBL/GenBank/DDBJ whole genome shotgun (WGS) entry which is preliminary data.</text>
</comment>
<dbReference type="Pfam" id="PF01397">
    <property type="entry name" value="Terpene_synth"/>
    <property type="match status" value="1"/>
</dbReference>
<comment type="cofactor">
    <cofactor evidence="1">
        <name>Mg(2+)</name>
        <dbReference type="ChEBI" id="CHEBI:18420"/>
    </cofactor>
</comment>
<dbReference type="GO" id="GO:0000287">
    <property type="term" value="F:magnesium ion binding"/>
    <property type="evidence" value="ECO:0007669"/>
    <property type="project" value="TreeGrafter"/>
</dbReference>
<keyword evidence="7" id="KW-1185">Reference proteome</keyword>
<evidence type="ECO:0000259" key="5">
    <source>
        <dbReference type="Pfam" id="PF01397"/>
    </source>
</evidence>
<dbReference type="InterPro" id="IPR001906">
    <property type="entry name" value="Terpene_synth_N"/>
</dbReference>
<dbReference type="Gene3D" id="1.50.10.160">
    <property type="match status" value="1"/>
</dbReference>
<dbReference type="SUPFAM" id="SSF48239">
    <property type="entry name" value="Terpenoid cyclases/Protein prenyltransferases"/>
    <property type="match status" value="1"/>
</dbReference>
<dbReference type="SFLD" id="SFLDG01605">
    <property type="entry name" value="Terpene_Cyclase_Like_1_N-term"/>
    <property type="match status" value="1"/>
</dbReference>
<dbReference type="GO" id="GO:0009686">
    <property type="term" value="P:gibberellin biosynthetic process"/>
    <property type="evidence" value="ECO:0007669"/>
    <property type="project" value="TreeGrafter"/>
</dbReference>
<dbReference type="SUPFAM" id="SSF48576">
    <property type="entry name" value="Terpenoid synthases"/>
    <property type="match status" value="1"/>
</dbReference>
<dbReference type="PANTHER" id="PTHR31739">
    <property type="entry name" value="ENT-COPALYL DIPHOSPHATE SYNTHASE, CHLOROPLASTIC"/>
    <property type="match status" value="1"/>
</dbReference>
<dbReference type="GO" id="GO:0010333">
    <property type="term" value="F:terpene synthase activity"/>
    <property type="evidence" value="ECO:0007669"/>
    <property type="project" value="InterPro"/>
</dbReference>
<dbReference type="PANTHER" id="PTHR31739:SF4">
    <property type="entry name" value="ENT-COPALYL DIPHOSPHATE SYNTHASE, CHLOROPLASTIC"/>
    <property type="match status" value="1"/>
</dbReference>
<protein>
    <recommendedName>
        <fullName evidence="5">Terpene synthase N-terminal domain-containing protein</fullName>
    </recommendedName>
</protein>
<dbReference type="Gene3D" id="1.50.10.130">
    <property type="entry name" value="Terpene synthase, N-terminal domain"/>
    <property type="match status" value="1"/>
</dbReference>
<keyword evidence="2" id="KW-0479">Metal-binding</keyword>
<name>A0A8T0WYH1_PANVG</name>
<keyword evidence="4" id="KW-0175">Coiled coil</keyword>
<dbReference type="Proteomes" id="UP000823388">
    <property type="component" value="Chromosome 1N"/>
</dbReference>
<gene>
    <name evidence="6" type="ORF">PVAP13_1NG457000</name>
</gene>
<proteinExistence type="predicted"/>
<accession>A0A8T0WYH1</accession>
<dbReference type="SFLD" id="SFLDG01014">
    <property type="entry name" value="Terpene_Cyclase_Like_1_N-term"/>
    <property type="match status" value="1"/>
</dbReference>
<reference evidence="6" key="1">
    <citation type="submission" date="2020-05" db="EMBL/GenBank/DDBJ databases">
        <title>WGS assembly of Panicum virgatum.</title>
        <authorList>
            <person name="Lovell J.T."/>
            <person name="Jenkins J."/>
            <person name="Shu S."/>
            <person name="Juenger T.E."/>
            <person name="Schmutz J."/>
        </authorList>
    </citation>
    <scope>NUCLEOTIDE SEQUENCE</scope>
    <source>
        <strain evidence="6">AP13</strain>
    </source>
</reference>